<name>A0A183IV89_9BILA</name>
<reference evidence="2 3" key="2">
    <citation type="submission" date="2018-11" db="EMBL/GenBank/DDBJ databases">
        <authorList>
            <consortium name="Pathogen Informatics"/>
        </authorList>
    </citation>
    <scope>NUCLEOTIDE SEQUENCE [LARGE SCALE GENOMIC DNA]</scope>
</reference>
<dbReference type="WBParaSite" id="SBAD_0000782301-mRNA-1">
    <property type="protein sequence ID" value="SBAD_0000782301-mRNA-1"/>
    <property type="gene ID" value="SBAD_0000782301"/>
</dbReference>
<dbReference type="AlphaFoldDB" id="A0A183IV89"/>
<evidence type="ECO:0000313" key="2">
    <source>
        <dbReference type="EMBL" id="VDP13443.1"/>
    </source>
</evidence>
<feature type="transmembrane region" description="Helical" evidence="1">
    <location>
        <begin position="40"/>
        <end position="60"/>
    </location>
</feature>
<dbReference type="Proteomes" id="UP000270296">
    <property type="component" value="Unassembled WGS sequence"/>
</dbReference>
<dbReference type="EMBL" id="UZAM01010714">
    <property type="protein sequence ID" value="VDP13443.1"/>
    <property type="molecule type" value="Genomic_DNA"/>
</dbReference>
<keyword evidence="1" id="KW-1133">Transmembrane helix</keyword>
<organism evidence="4">
    <name type="scientific">Soboliphyme baturini</name>
    <dbReference type="NCBI Taxonomy" id="241478"/>
    <lineage>
        <taxon>Eukaryota</taxon>
        <taxon>Metazoa</taxon>
        <taxon>Ecdysozoa</taxon>
        <taxon>Nematoda</taxon>
        <taxon>Enoplea</taxon>
        <taxon>Dorylaimia</taxon>
        <taxon>Dioctophymatida</taxon>
        <taxon>Dioctophymatoidea</taxon>
        <taxon>Soboliphymatidae</taxon>
        <taxon>Soboliphyme</taxon>
    </lineage>
</organism>
<protein>
    <submittedName>
        <fullName evidence="4">Integron gene cassette protein</fullName>
    </submittedName>
</protein>
<keyword evidence="3" id="KW-1185">Reference proteome</keyword>
<gene>
    <name evidence="2" type="ORF">SBAD_LOCUS7536</name>
</gene>
<keyword evidence="1" id="KW-0812">Transmembrane</keyword>
<evidence type="ECO:0000256" key="1">
    <source>
        <dbReference type="SAM" id="Phobius"/>
    </source>
</evidence>
<keyword evidence="1" id="KW-0472">Membrane</keyword>
<sequence>MPITAHSTANRSGEHCRETSRRPISLQLIDPGCHSDTHPVVLLGGMCFAGLLIACTKVIYRRGELHPELNLGAT</sequence>
<evidence type="ECO:0000313" key="3">
    <source>
        <dbReference type="Proteomes" id="UP000270296"/>
    </source>
</evidence>
<accession>A0A183IV89</accession>
<proteinExistence type="predicted"/>
<reference evidence="4" key="1">
    <citation type="submission" date="2016-06" db="UniProtKB">
        <authorList>
            <consortium name="WormBaseParasite"/>
        </authorList>
    </citation>
    <scope>IDENTIFICATION</scope>
</reference>
<evidence type="ECO:0000313" key="4">
    <source>
        <dbReference type="WBParaSite" id="SBAD_0000782301-mRNA-1"/>
    </source>
</evidence>